<evidence type="ECO:0000313" key="1">
    <source>
        <dbReference type="EMBL" id="RNA14777.1"/>
    </source>
</evidence>
<dbReference type="InterPro" id="IPR023799">
    <property type="entry name" value="RbfA_dom_sf"/>
</dbReference>
<dbReference type="Proteomes" id="UP000276133">
    <property type="component" value="Unassembled WGS sequence"/>
</dbReference>
<reference evidence="1 2" key="1">
    <citation type="journal article" date="2018" name="Sci. Rep.">
        <title>Genomic signatures of local adaptation to the degree of environmental predictability in rotifers.</title>
        <authorList>
            <person name="Franch-Gras L."/>
            <person name="Hahn C."/>
            <person name="Garcia-Roger E.M."/>
            <person name="Carmona M.J."/>
            <person name="Serra M."/>
            <person name="Gomez A."/>
        </authorList>
    </citation>
    <scope>NUCLEOTIDE SEQUENCE [LARGE SCALE GENOMIC DNA]</scope>
    <source>
        <strain evidence="1">HYR1</strain>
    </source>
</reference>
<evidence type="ECO:0000313" key="2">
    <source>
        <dbReference type="Proteomes" id="UP000276133"/>
    </source>
</evidence>
<organism evidence="1 2">
    <name type="scientific">Brachionus plicatilis</name>
    <name type="common">Marine rotifer</name>
    <name type="synonym">Brachionus muelleri</name>
    <dbReference type="NCBI Taxonomy" id="10195"/>
    <lineage>
        <taxon>Eukaryota</taxon>
        <taxon>Metazoa</taxon>
        <taxon>Spiralia</taxon>
        <taxon>Gnathifera</taxon>
        <taxon>Rotifera</taxon>
        <taxon>Eurotatoria</taxon>
        <taxon>Monogononta</taxon>
        <taxon>Pseudotrocha</taxon>
        <taxon>Ploima</taxon>
        <taxon>Brachionidae</taxon>
        <taxon>Brachionus</taxon>
    </lineage>
</organism>
<sequence>MLKRFVINAYEKRFQKELREKLAKKGLLTKVLDNNKKRTDSLIDILKESDNLNTLRSSPGLKTEEEYLAKFRNASHGGPKHSIAVNRAHHLTNFLSEYILNAFQSGRFDSPEIPAEINTELDLNGFGKETFYFEISNVELMSDLSALRIYWYSSGNEKVNRIVEDFLEKKLKSQIRATLAGERIMNYVPKIVFLKDDSRFLINQLDNYLMKLNLETKDKSNEAENYPIDKNLTITTNNNVNNLYGVNVDEVMECIKKGPSSQVDDVCIPEPSENKPACTLEQSSSNFNSSLRAFEINRRMRRERLSKSTLHKLTQLEFEEFKLKNLT</sequence>
<dbReference type="InterPro" id="IPR015946">
    <property type="entry name" value="KH_dom-like_a/b"/>
</dbReference>
<dbReference type="AlphaFoldDB" id="A0A3M7QTL6"/>
<dbReference type="Gene3D" id="3.30.300.20">
    <property type="match status" value="1"/>
</dbReference>
<dbReference type="PANTHER" id="PTHR14725">
    <property type="entry name" value="RIBOSOME-BINDING FACTOR A, MITOCHONDRIAL-RELATED"/>
    <property type="match status" value="1"/>
</dbReference>
<dbReference type="InterPro" id="IPR039212">
    <property type="entry name" value="RBFA_mitochondrial"/>
</dbReference>
<protein>
    <submittedName>
        <fullName evidence="1">Uncharacterized protein</fullName>
    </submittedName>
</protein>
<dbReference type="EMBL" id="REGN01005111">
    <property type="protein sequence ID" value="RNA14777.1"/>
    <property type="molecule type" value="Genomic_DNA"/>
</dbReference>
<dbReference type="PANTHER" id="PTHR14725:SF0">
    <property type="entry name" value="RIBOSOME-BINDING FACTOR A, MITOCHONDRIAL-RELATED"/>
    <property type="match status" value="1"/>
</dbReference>
<proteinExistence type="predicted"/>
<name>A0A3M7QTL6_BRAPC</name>
<gene>
    <name evidence="1" type="ORF">BpHYR1_053583</name>
</gene>
<keyword evidence="2" id="KW-1185">Reference proteome</keyword>
<comment type="caution">
    <text evidence="1">The sequence shown here is derived from an EMBL/GenBank/DDBJ whole genome shotgun (WGS) entry which is preliminary data.</text>
</comment>
<dbReference type="SUPFAM" id="SSF89919">
    <property type="entry name" value="Ribosome-binding factor A, RbfA"/>
    <property type="match status" value="1"/>
</dbReference>
<dbReference type="OrthoDB" id="418445at2759"/>
<accession>A0A3M7QTL6</accession>